<accession>A0ABR9BCB9</accession>
<dbReference type="Pfam" id="PF04607">
    <property type="entry name" value="RelA_SpoT"/>
    <property type="match status" value="1"/>
</dbReference>
<dbReference type="InterPro" id="IPR007685">
    <property type="entry name" value="RelA_SpoT"/>
</dbReference>
<evidence type="ECO:0000259" key="1">
    <source>
        <dbReference type="SMART" id="SM00954"/>
    </source>
</evidence>
<sequence length="595" mass="67076">MPDDQYVALLVSSEGDKAVGPIIEFMRRTGLTSGCYAYKFRVKSKEDLIHKKNRKTQEKPHYKLADITDVVGVRLVTLFKGEMLSTYSKLIDILASNPADTQLLHTTPEEIIVYRGTSAFDDLANEIQSITEAKFEAPNFVSKTSAEGYSSIHIICRHIKNINELNGSGYQYHLPIEIQIRTVFEDAWGEIDHKYGYVIREGKDAGSPINNSPHILSHLKVLKDFTDACMDYAECIRKEALPELLDLTTGTTKTISVASDEDILQRFLSMGIAEEFVQRYIEARSLRDEAADESGAIHDGRITAASKYLQAADLFSSLCNELTRGDFAISLDSGGKLAYYYCSMNEALCLMSTNLPEYMNAAIDKYSFIEAHYKNYPLAKMRLGQALCKAGRLEESIEKLRQAGSDFRELGAKSQEEGVWSDNLPRADYEHMAFTQPKILGFTLWKKSQRPGFVSVQEKADLYFEAYETTLKCLDAKEVDARRYFDVQNNLLYYCVGFAYCAPKDDVRLNEIRSKIPDLLDGMVTKGGGTDQMRIEDLDTVFKAYAFLEDPKAKEIARDLIQRCLRKDANLVTTLRISIAEVAQEYLDSGTIIAI</sequence>
<reference evidence="3" key="1">
    <citation type="submission" date="2023-07" db="EMBL/GenBank/DDBJ databases">
        <title>Thauera sp. CAU 1555 isolated from sand of Yaerae Beach.</title>
        <authorList>
            <person name="Kim W."/>
        </authorList>
    </citation>
    <scope>NUCLEOTIDE SEQUENCE [LARGE SCALE GENOMIC DNA]</scope>
    <source>
        <strain evidence="3">CAU 1555</strain>
    </source>
</reference>
<dbReference type="Gene3D" id="3.30.460.10">
    <property type="entry name" value="Beta Polymerase, domain 2"/>
    <property type="match status" value="1"/>
</dbReference>
<protein>
    <recommendedName>
        <fullName evidence="1">RelA/SpoT domain-containing protein</fullName>
    </recommendedName>
</protein>
<evidence type="ECO:0000313" key="2">
    <source>
        <dbReference type="EMBL" id="MBD8503599.1"/>
    </source>
</evidence>
<dbReference type="RefSeq" id="WP_187718424.1">
    <property type="nucleotide sequence ID" value="NZ_JACTAH010000002.1"/>
</dbReference>
<dbReference type="EMBL" id="JACYTO010000002">
    <property type="protein sequence ID" value="MBD8503599.1"/>
    <property type="molecule type" value="Genomic_DNA"/>
</dbReference>
<gene>
    <name evidence="2" type="ORF">IFO67_11955</name>
</gene>
<feature type="domain" description="RelA/SpoT" evidence="1">
    <location>
        <begin position="40"/>
        <end position="203"/>
    </location>
</feature>
<organism evidence="2 3">
    <name type="scientific">Thauera sedimentorum</name>
    <dbReference type="NCBI Taxonomy" id="2767595"/>
    <lineage>
        <taxon>Bacteria</taxon>
        <taxon>Pseudomonadati</taxon>
        <taxon>Pseudomonadota</taxon>
        <taxon>Betaproteobacteria</taxon>
        <taxon>Rhodocyclales</taxon>
        <taxon>Zoogloeaceae</taxon>
        <taxon>Thauera</taxon>
    </lineage>
</organism>
<dbReference type="SUPFAM" id="SSF81301">
    <property type="entry name" value="Nucleotidyltransferase"/>
    <property type="match status" value="1"/>
</dbReference>
<keyword evidence="3" id="KW-1185">Reference proteome</keyword>
<name>A0ABR9BCB9_9RHOO</name>
<dbReference type="Proteomes" id="UP000603602">
    <property type="component" value="Unassembled WGS sequence"/>
</dbReference>
<proteinExistence type="predicted"/>
<dbReference type="CDD" id="cd05399">
    <property type="entry name" value="NT_Rel-Spo_like"/>
    <property type="match status" value="1"/>
</dbReference>
<dbReference type="InterPro" id="IPR043519">
    <property type="entry name" value="NT_sf"/>
</dbReference>
<evidence type="ECO:0000313" key="3">
    <source>
        <dbReference type="Proteomes" id="UP000603602"/>
    </source>
</evidence>
<dbReference type="PANTHER" id="PTHR41773">
    <property type="entry name" value="GTP PYROPHOSPHATASE-RELATED"/>
    <property type="match status" value="1"/>
</dbReference>
<dbReference type="SMART" id="SM00954">
    <property type="entry name" value="RelA_SpoT"/>
    <property type="match status" value="1"/>
</dbReference>
<dbReference type="PANTHER" id="PTHR41773:SF1">
    <property type="entry name" value="RELA_SPOT DOMAIN-CONTAINING PROTEIN"/>
    <property type="match status" value="1"/>
</dbReference>
<comment type="caution">
    <text evidence="2">The sequence shown here is derived from an EMBL/GenBank/DDBJ whole genome shotgun (WGS) entry which is preliminary data.</text>
</comment>